<name>A0ABV9Y9X2_9PSEU</name>
<evidence type="ECO:0000313" key="3">
    <source>
        <dbReference type="EMBL" id="MFC5058522.1"/>
    </source>
</evidence>
<feature type="compositionally biased region" description="Low complexity" evidence="1">
    <location>
        <begin position="200"/>
        <end position="214"/>
    </location>
</feature>
<dbReference type="Proteomes" id="UP001595833">
    <property type="component" value="Unassembled WGS sequence"/>
</dbReference>
<comment type="caution">
    <text evidence="3">The sequence shown here is derived from an EMBL/GenBank/DDBJ whole genome shotgun (WGS) entry which is preliminary data.</text>
</comment>
<evidence type="ECO:0000256" key="2">
    <source>
        <dbReference type="SAM" id="Phobius"/>
    </source>
</evidence>
<reference evidence="4" key="1">
    <citation type="journal article" date="2019" name="Int. J. Syst. Evol. Microbiol.">
        <title>The Global Catalogue of Microorganisms (GCM) 10K type strain sequencing project: providing services to taxonomists for standard genome sequencing and annotation.</title>
        <authorList>
            <consortium name="The Broad Institute Genomics Platform"/>
            <consortium name="The Broad Institute Genome Sequencing Center for Infectious Disease"/>
            <person name="Wu L."/>
            <person name="Ma J."/>
        </authorList>
    </citation>
    <scope>NUCLEOTIDE SEQUENCE [LARGE SCALE GENOMIC DNA]</scope>
    <source>
        <strain evidence="4">KCTC 12848</strain>
    </source>
</reference>
<protein>
    <recommendedName>
        <fullName evidence="5">Helix-turn-helix protein</fullName>
    </recommendedName>
</protein>
<evidence type="ECO:0000313" key="4">
    <source>
        <dbReference type="Proteomes" id="UP001595833"/>
    </source>
</evidence>
<dbReference type="RefSeq" id="WP_344038946.1">
    <property type="nucleotide sequence ID" value="NZ_BAAAKE010000013.1"/>
</dbReference>
<feature type="region of interest" description="Disordered" evidence="1">
    <location>
        <begin position="139"/>
        <end position="166"/>
    </location>
</feature>
<feature type="region of interest" description="Disordered" evidence="1">
    <location>
        <begin position="1"/>
        <end position="29"/>
    </location>
</feature>
<feature type="compositionally biased region" description="Acidic residues" evidence="1">
    <location>
        <begin position="1"/>
        <end position="15"/>
    </location>
</feature>
<evidence type="ECO:0008006" key="5">
    <source>
        <dbReference type="Google" id="ProtNLM"/>
    </source>
</evidence>
<feature type="compositionally biased region" description="Pro residues" evidence="1">
    <location>
        <begin position="263"/>
        <end position="277"/>
    </location>
</feature>
<keyword evidence="4" id="KW-1185">Reference proteome</keyword>
<feature type="transmembrane region" description="Helical" evidence="2">
    <location>
        <begin position="169"/>
        <end position="189"/>
    </location>
</feature>
<sequence>MADDPGSPEDPDDLADAGRPDPAPARTPAEFVEALRRLKRWTGRGYRQLEKRANAAGHALPRSTLTVALSRDALPREDLVEAFVRACGCDDGETARWLAARRRIASAPSDASPGVAPGMVSGVLSGVVSGVLSGPVSGLVPHPGAPAPNGVPTPNGTPAQNGARDRRRVHTGVVVAFFAVVVVAAAYLLEPPGRGEAQGDPDQGSPAPSSAAQDPPAPPTSWSATGAPAADEPPPVVVTATAALPAPPVPAPREQVDRAPRPTGQPTPQPAPPPRPAPSTGRTTTPVATASRTITLPGEPAIHCPMPYLSTAYGPLAQCTQRSGGRARPGYYSPVTGQFEPTLDWVSLVHDEWRDDPTPSLDGVTARACGYAALETPYGPGVWSTQYRGGQARWGIVNLVDGRFQPTDHGWLATVP</sequence>
<proteinExistence type="predicted"/>
<keyword evidence="2" id="KW-0472">Membrane</keyword>
<accession>A0ABV9Y9X2</accession>
<evidence type="ECO:0000256" key="1">
    <source>
        <dbReference type="SAM" id="MobiDB-lite"/>
    </source>
</evidence>
<organism evidence="3 4">
    <name type="scientific">Saccharothrix xinjiangensis</name>
    <dbReference type="NCBI Taxonomy" id="204798"/>
    <lineage>
        <taxon>Bacteria</taxon>
        <taxon>Bacillati</taxon>
        <taxon>Actinomycetota</taxon>
        <taxon>Actinomycetes</taxon>
        <taxon>Pseudonocardiales</taxon>
        <taxon>Pseudonocardiaceae</taxon>
        <taxon>Saccharothrix</taxon>
    </lineage>
</organism>
<keyword evidence="2" id="KW-0812">Transmembrane</keyword>
<keyword evidence="2" id="KW-1133">Transmembrane helix</keyword>
<gene>
    <name evidence="3" type="ORF">ACFPFM_32830</name>
</gene>
<dbReference type="EMBL" id="JBHSJB010000033">
    <property type="protein sequence ID" value="MFC5058522.1"/>
    <property type="molecule type" value="Genomic_DNA"/>
</dbReference>
<feature type="region of interest" description="Disordered" evidence="1">
    <location>
        <begin position="193"/>
        <end position="287"/>
    </location>
</feature>